<sequence>MGEYRITASISSFAPEETYLADATFYHNTDTEPQEIVSKIINTPLPASEEFEEPEISAKLEVEHSSSNKRHLIREIRPDGKAIYRL</sequence>
<gene>
    <name evidence="1" type="ORF">BVC80_8147g4</name>
</gene>
<protein>
    <submittedName>
        <fullName evidence="1">Uncharacterized protein</fullName>
    </submittedName>
</protein>
<name>A0A200QXX5_MACCD</name>
<keyword evidence="2" id="KW-1185">Reference proteome</keyword>
<evidence type="ECO:0000313" key="2">
    <source>
        <dbReference type="Proteomes" id="UP000195402"/>
    </source>
</evidence>
<dbReference type="Proteomes" id="UP000195402">
    <property type="component" value="Unassembled WGS sequence"/>
</dbReference>
<dbReference type="EMBL" id="MVGT01000829">
    <property type="protein sequence ID" value="OVA15302.1"/>
    <property type="molecule type" value="Genomic_DNA"/>
</dbReference>
<comment type="caution">
    <text evidence="1">The sequence shown here is derived from an EMBL/GenBank/DDBJ whole genome shotgun (WGS) entry which is preliminary data.</text>
</comment>
<dbReference type="InParanoid" id="A0A200QXX5"/>
<organism evidence="1 2">
    <name type="scientific">Macleaya cordata</name>
    <name type="common">Five-seeded plume-poppy</name>
    <name type="synonym">Bocconia cordata</name>
    <dbReference type="NCBI Taxonomy" id="56857"/>
    <lineage>
        <taxon>Eukaryota</taxon>
        <taxon>Viridiplantae</taxon>
        <taxon>Streptophyta</taxon>
        <taxon>Embryophyta</taxon>
        <taxon>Tracheophyta</taxon>
        <taxon>Spermatophyta</taxon>
        <taxon>Magnoliopsida</taxon>
        <taxon>Ranunculales</taxon>
        <taxon>Papaveraceae</taxon>
        <taxon>Papaveroideae</taxon>
        <taxon>Macleaya</taxon>
    </lineage>
</organism>
<dbReference type="AlphaFoldDB" id="A0A200QXX5"/>
<evidence type="ECO:0000313" key="1">
    <source>
        <dbReference type="EMBL" id="OVA15302.1"/>
    </source>
</evidence>
<reference evidence="1 2" key="1">
    <citation type="journal article" date="2017" name="Mol. Plant">
        <title>The Genome of Medicinal Plant Macleaya cordata Provides New Insights into Benzylisoquinoline Alkaloids Metabolism.</title>
        <authorList>
            <person name="Liu X."/>
            <person name="Liu Y."/>
            <person name="Huang P."/>
            <person name="Ma Y."/>
            <person name="Qing Z."/>
            <person name="Tang Q."/>
            <person name="Cao H."/>
            <person name="Cheng P."/>
            <person name="Zheng Y."/>
            <person name="Yuan Z."/>
            <person name="Zhou Y."/>
            <person name="Liu J."/>
            <person name="Tang Z."/>
            <person name="Zhuo Y."/>
            <person name="Zhang Y."/>
            <person name="Yu L."/>
            <person name="Huang J."/>
            <person name="Yang P."/>
            <person name="Peng Q."/>
            <person name="Zhang J."/>
            <person name="Jiang W."/>
            <person name="Zhang Z."/>
            <person name="Lin K."/>
            <person name="Ro D.K."/>
            <person name="Chen X."/>
            <person name="Xiong X."/>
            <person name="Shang Y."/>
            <person name="Huang S."/>
            <person name="Zeng J."/>
        </authorList>
    </citation>
    <scope>NUCLEOTIDE SEQUENCE [LARGE SCALE GENOMIC DNA]</scope>
    <source>
        <strain evidence="2">cv. BLH2017</strain>
        <tissue evidence="1">Root</tissue>
    </source>
</reference>
<proteinExistence type="predicted"/>
<accession>A0A200QXX5</accession>